<feature type="compositionally biased region" description="Low complexity" evidence="4">
    <location>
        <begin position="119"/>
        <end position="128"/>
    </location>
</feature>
<feature type="compositionally biased region" description="Basic and acidic residues" evidence="4">
    <location>
        <begin position="193"/>
        <end position="203"/>
    </location>
</feature>
<proteinExistence type="predicted"/>
<feature type="compositionally biased region" description="Basic and acidic residues" evidence="4">
    <location>
        <begin position="212"/>
        <end position="238"/>
    </location>
</feature>
<protein>
    <submittedName>
        <fullName evidence="6">5961_t:CDS:1</fullName>
    </submittedName>
</protein>
<dbReference type="PANTHER" id="PTHR47793">
    <property type="entry name" value="HISTONE DEACETYLASE COMPLEX SUBUNIT CTI6"/>
    <property type="match status" value="1"/>
</dbReference>
<dbReference type="InterPro" id="IPR011011">
    <property type="entry name" value="Znf_FYVE_PHD"/>
</dbReference>
<feature type="compositionally biased region" description="Basic residues" evidence="4">
    <location>
        <begin position="59"/>
        <end position="68"/>
    </location>
</feature>
<evidence type="ECO:0000256" key="1">
    <source>
        <dbReference type="ARBA" id="ARBA00022723"/>
    </source>
</evidence>
<dbReference type="GO" id="GO:0061188">
    <property type="term" value="P:negative regulation of rDNA heterochromatin formation"/>
    <property type="evidence" value="ECO:0007669"/>
    <property type="project" value="TreeGrafter"/>
</dbReference>
<dbReference type="Gene3D" id="3.30.40.10">
    <property type="entry name" value="Zinc/RING finger domain, C3HC4 (zinc finger)"/>
    <property type="match status" value="1"/>
</dbReference>
<feature type="compositionally biased region" description="Basic residues" evidence="4">
    <location>
        <begin position="153"/>
        <end position="164"/>
    </location>
</feature>
<evidence type="ECO:0000256" key="4">
    <source>
        <dbReference type="SAM" id="MobiDB-lite"/>
    </source>
</evidence>
<feature type="compositionally biased region" description="Polar residues" evidence="4">
    <location>
        <begin position="404"/>
        <end position="414"/>
    </location>
</feature>
<keyword evidence="2" id="KW-0863">Zinc-finger</keyword>
<sequence length="480" mass="53844">NDDQAMVQCDKCLVWQHTECVGFTERLEEYHCERCSPAKHPYIQMGFRTNVEFLESTSHKKSKTKHASHNTEDDKGTKRRSNHRPKKFEEASSNSSRFNLPQRRPSNTSKASHTKSSHSKTSNPSSPTHKPKRKPSLSSLSDEDKVTSNVGKSNRKGHVKKKSRQTTSSEGDSLSEIEDSMEIDDIELEESQNEDKGHEKTEEMNDEEMEELKERDMNKENDGEREQDNEEAYEKINDRPQNNKNGEKSAYKMHNDTSKNGEKSTEKPHHVFEKNLDRPFIEAHHHEEEYQERKDNKKNKKRSAHKSSSDTLSVSQMLDRAKKMALWITLVELDQARRNGTLSPSEDEDDNSRPKRSIKKTSTVNLINSISSGKDSMVQMTSSSALSSASTISTSSISSSLTSVLATPSPSEHATSPESISSSEPGGDAVTPSNESPGAIVGMLNGSGSEGKDAGILDLCEELLRDINRFQQNYGKKVEV</sequence>
<feature type="compositionally biased region" description="Polar residues" evidence="4">
    <location>
        <begin position="360"/>
        <end position="380"/>
    </location>
</feature>
<feature type="non-terminal residue" evidence="6">
    <location>
        <position position="480"/>
    </location>
</feature>
<feature type="compositionally biased region" description="Low complexity" evidence="4">
    <location>
        <begin position="416"/>
        <end position="427"/>
    </location>
</feature>
<evidence type="ECO:0000256" key="3">
    <source>
        <dbReference type="ARBA" id="ARBA00022833"/>
    </source>
</evidence>
<keyword evidence="1" id="KW-0479">Metal-binding</keyword>
<feature type="domain" description="PHD-type" evidence="5">
    <location>
        <begin position="2"/>
        <end position="35"/>
    </location>
</feature>
<gene>
    <name evidence="6" type="ORF">PBRASI_LOCUS10470</name>
</gene>
<keyword evidence="3" id="KW-0862">Zinc</keyword>
<feature type="compositionally biased region" description="Basic residues" evidence="4">
    <location>
        <begin position="77"/>
        <end position="86"/>
    </location>
</feature>
<dbReference type="GO" id="GO:0070210">
    <property type="term" value="C:Rpd3L-Expanded complex"/>
    <property type="evidence" value="ECO:0007669"/>
    <property type="project" value="TreeGrafter"/>
</dbReference>
<evidence type="ECO:0000313" key="7">
    <source>
        <dbReference type="Proteomes" id="UP000789739"/>
    </source>
</evidence>
<dbReference type="GO" id="GO:0061186">
    <property type="term" value="P:negative regulation of silent mating-type cassette heterochromatin formation"/>
    <property type="evidence" value="ECO:0007669"/>
    <property type="project" value="TreeGrafter"/>
</dbReference>
<evidence type="ECO:0000259" key="5">
    <source>
        <dbReference type="Pfam" id="PF00628"/>
    </source>
</evidence>
<dbReference type="EMBL" id="CAJVPI010003167">
    <property type="protein sequence ID" value="CAG8655109.1"/>
    <property type="molecule type" value="Genomic_DNA"/>
</dbReference>
<dbReference type="InterPro" id="IPR019787">
    <property type="entry name" value="Znf_PHD-finger"/>
</dbReference>
<accession>A0A9N9H3B8</accession>
<feature type="region of interest" description="Disordered" evidence="4">
    <location>
        <begin position="56"/>
        <end position="316"/>
    </location>
</feature>
<reference evidence="6" key="1">
    <citation type="submission" date="2021-06" db="EMBL/GenBank/DDBJ databases">
        <authorList>
            <person name="Kallberg Y."/>
            <person name="Tangrot J."/>
            <person name="Rosling A."/>
        </authorList>
    </citation>
    <scope>NUCLEOTIDE SEQUENCE</scope>
    <source>
        <strain evidence="6">BR232B</strain>
    </source>
</reference>
<keyword evidence="7" id="KW-1185">Reference proteome</keyword>
<dbReference type="SUPFAM" id="SSF57903">
    <property type="entry name" value="FYVE/PHD zinc finger"/>
    <property type="match status" value="1"/>
</dbReference>
<dbReference type="OrthoDB" id="79252at2759"/>
<dbReference type="InterPro" id="IPR013083">
    <property type="entry name" value="Znf_RING/FYVE/PHD"/>
</dbReference>
<evidence type="ECO:0000313" key="6">
    <source>
        <dbReference type="EMBL" id="CAG8655109.1"/>
    </source>
</evidence>
<feature type="region of interest" description="Disordered" evidence="4">
    <location>
        <begin position="334"/>
        <end position="447"/>
    </location>
</feature>
<name>A0A9N9H3B8_9GLOM</name>
<organism evidence="6 7">
    <name type="scientific">Paraglomus brasilianum</name>
    <dbReference type="NCBI Taxonomy" id="144538"/>
    <lineage>
        <taxon>Eukaryota</taxon>
        <taxon>Fungi</taxon>
        <taxon>Fungi incertae sedis</taxon>
        <taxon>Mucoromycota</taxon>
        <taxon>Glomeromycotina</taxon>
        <taxon>Glomeromycetes</taxon>
        <taxon>Paraglomerales</taxon>
        <taxon>Paraglomeraceae</taxon>
        <taxon>Paraglomus</taxon>
    </lineage>
</organism>
<dbReference type="GO" id="GO:0033698">
    <property type="term" value="C:Rpd3L complex"/>
    <property type="evidence" value="ECO:0007669"/>
    <property type="project" value="TreeGrafter"/>
</dbReference>
<feature type="compositionally biased region" description="Basic residues" evidence="4">
    <location>
        <begin position="296"/>
        <end position="305"/>
    </location>
</feature>
<dbReference type="InterPro" id="IPR053051">
    <property type="entry name" value="HDAC_complex_subunit"/>
</dbReference>
<evidence type="ECO:0000256" key="2">
    <source>
        <dbReference type="ARBA" id="ARBA00022771"/>
    </source>
</evidence>
<dbReference type="AlphaFoldDB" id="A0A9N9H3B8"/>
<dbReference type="Proteomes" id="UP000789739">
    <property type="component" value="Unassembled WGS sequence"/>
</dbReference>
<feature type="compositionally biased region" description="Low complexity" evidence="4">
    <location>
        <begin position="381"/>
        <end position="403"/>
    </location>
</feature>
<dbReference type="PANTHER" id="PTHR47793:SF1">
    <property type="entry name" value="HISTONE DEACETYLASE COMPLEX SUBUNIT CTI6"/>
    <property type="match status" value="1"/>
</dbReference>
<dbReference type="GO" id="GO:0008270">
    <property type="term" value="F:zinc ion binding"/>
    <property type="evidence" value="ECO:0007669"/>
    <property type="project" value="UniProtKB-KW"/>
</dbReference>
<feature type="compositionally biased region" description="Basic and acidic residues" evidence="4">
    <location>
        <begin position="245"/>
        <end position="295"/>
    </location>
</feature>
<feature type="compositionally biased region" description="Acidic residues" evidence="4">
    <location>
        <begin position="173"/>
        <end position="192"/>
    </location>
</feature>
<comment type="caution">
    <text evidence="6">The sequence shown here is derived from an EMBL/GenBank/DDBJ whole genome shotgun (WGS) entry which is preliminary data.</text>
</comment>
<dbReference type="Pfam" id="PF00628">
    <property type="entry name" value="PHD"/>
    <property type="match status" value="1"/>
</dbReference>